<comment type="function">
    <text evidence="4">Catalyzes the irreversible transfer of a propylamine group from the amino donor S-adenosylmethioninamine (decarboxy-AdoMet) to putrescine (1,4-diaminobutane) to yield spermidine.</text>
</comment>
<dbReference type="Gene3D" id="3.40.50.150">
    <property type="entry name" value="Vaccinia Virus protein VP39"/>
    <property type="match status" value="1"/>
</dbReference>
<sequence length="515" mass="58782">MTEREKSIQKRRIFTSSGIVSICGIVYQVLYGAAGGYLFGDSTLFYCLTIGIFLSGMGIGAMHSEKFHRHLLSTFIVTEYLIAIIGGFSIFMVFFMQAHFGDGTAKIILYSIIVMTGYLTGLELPLLIRKSEEINADLKESTAKVLFFDYAGSLIGTVTFALLLRPMLGLIKTAFFIAFINILVAVWLSFVFKREMSHIYLRVTGIILTIVILLGFLFGERYAYTLENKLYRDPVVLKKETKYQKIIMTKGPGDVRLYQNGQLQFSEADEHRYHEALVHIPMSLAPKKQNVLVLGGGDGLATREILKYEEVKRITLVDLDPEMIKLAKENPHLLRLNTNSFRSSKMNIINDDAFNFLKQTNHFYDVIIIDLPDPNNEALNKLYTWEFYSLVRNHLSEEGFVSIQSTSPVFAREAFWTISKTVKSTGLHVRNYHLDIPSFGNWGFTIASRGAFKITKSKLTVDTEYLSEEMIPSLFQFGKDEDEMIMKDGKKVELPVNRLNEPNLLDLYEKGWNYY</sequence>
<keyword evidence="4" id="KW-0812">Transmembrane</keyword>
<feature type="binding site" evidence="4">
    <location>
        <position position="244"/>
    </location>
    <ligand>
        <name>S-methyl-5'-thioadenosine</name>
        <dbReference type="ChEBI" id="CHEBI:17509"/>
    </ligand>
</feature>
<comment type="catalytic activity">
    <reaction evidence="4">
        <text>S-adenosyl 3-(methylsulfanyl)propylamine + putrescine = S-methyl-5'-thioadenosine + spermidine + H(+)</text>
        <dbReference type="Rhea" id="RHEA:12721"/>
        <dbReference type="ChEBI" id="CHEBI:15378"/>
        <dbReference type="ChEBI" id="CHEBI:17509"/>
        <dbReference type="ChEBI" id="CHEBI:57443"/>
        <dbReference type="ChEBI" id="CHEBI:57834"/>
        <dbReference type="ChEBI" id="CHEBI:326268"/>
        <dbReference type="EC" id="2.5.1.16"/>
    </reaction>
</comment>
<dbReference type="UniPathway" id="UPA00248">
    <property type="reaction ID" value="UER00314"/>
</dbReference>
<feature type="active site" description="Proton acceptor" evidence="4 5">
    <location>
        <position position="370"/>
    </location>
</feature>
<dbReference type="PANTHER" id="PTHR43317:SF1">
    <property type="entry name" value="THERMOSPERMINE SYNTHASE ACAULIS5"/>
    <property type="match status" value="1"/>
</dbReference>
<accession>A0A073K5L9</accession>
<feature type="binding site" evidence="4">
    <location>
        <position position="274"/>
    </location>
    <ligand>
        <name>spermidine</name>
        <dbReference type="ChEBI" id="CHEBI:57834"/>
    </ligand>
</feature>
<keyword evidence="2 4" id="KW-0808">Transferase</keyword>
<feature type="transmembrane region" description="Helical" evidence="4">
    <location>
        <begin position="74"/>
        <end position="95"/>
    </location>
</feature>
<dbReference type="EMBL" id="JOTM01000053">
    <property type="protein sequence ID" value="KEK21840.1"/>
    <property type="molecule type" value="Genomic_DNA"/>
</dbReference>
<organism evidence="7 8">
    <name type="scientific">Bacillus gaemokensis</name>
    <dbReference type="NCBI Taxonomy" id="574375"/>
    <lineage>
        <taxon>Bacteria</taxon>
        <taxon>Bacillati</taxon>
        <taxon>Bacillota</taxon>
        <taxon>Bacilli</taxon>
        <taxon>Bacillales</taxon>
        <taxon>Bacillaceae</taxon>
        <taxon>Bacillus</taxon>
        <taxon>Bacillus cereus group</taxon>
    </lineage>
</organism>
<feature type="binding site" evidence="4">
    <location>
        <begin position="352"/>
        <end position="353"/>
    </location>
    <ligand>
        <name>S-methyl-5'-thioadenosine</name>
        <dbReference type="ChEBI" id="CHEBI:17509"/>
    </ligand>
</feature>
<comment type="subunit">
    <text evidence="4">Homodimer or homotetramer.</text>
</comment>
<dbReference type="GO" id="GO:0004766">
    <property type="term" value="F:spermidine synthase activity"/>
    <property type="evidence" value="ECO:0007669"/>
    <property type="project" value="UniProtKB-UniRule"/>
</dbReference>
<keyword evidence="4" id="KW-1003">Cell membrane</keyword>
<evidence type="ECO:0000313" key="7">
    <source>
        <dbReference type="EMBL" id="KEK21840.1"/>
    </source>
</evidence>
<feature type="transmembrane region" description="Helical" evidence="4">
    <location>
        <begin position="107"/>
        <end position="127"/>
    </location>
</feature>
<keyword evidence="8" id="KW-1185">Reference proteome</keyword>
<dbReference type="CDD" id="cd02440">
    <property type="entry name" value="AdoMet_MTases"/>
    <property type="match status" value="1"/>
</dbReference>
<dbReference type="PROSITE" id="PS51006">
    <property type="entry name" value="PABS_2"/>
    <property type="match status" value="1"/>
</dbReference>
<protein>
    <recommendedName>
        <fullName evidence="4">Polyamine aminopropyltransferase</fullName>
    </recommendedName>
    <alternativeName>
        <fullName evidence="4">Putrescine aminopropyltransferase</fullName>
        <shortName evidence="4">PAPT</shortName>
    </alternativeName>
    <alternativeName>
        <fullName evidence="4">Spermidine synthase</fullName>
        <shortName evidence="4">SPDS</shortName>
        <shortName evidence="4">SPDSY</shortName>
        <ecNumber evidence="4">2.5.1.16</ecNumber>
    </alternativeName>
</protein>
<dbReference type="Proteomes" id="UP000027778">
    <property type="component" value="Unassembled WGS sequence"/>
</dbReference>
<gene>
    <name evidence="4" type="primary">speE</name>
    <name evidence="7" type="ORF">BAGA_24720</name>
</gene>
<feature type="domain" description="PABS" evidence="6">
    <location>
        <begin position="215"/>
        <end position="449"/>
    </location>
</feature>
<evidence type="ECO:0000256" key="3">
    <source>
        <dbReference type="ARBA" id="ARBA00023115"/>
    </source>
</evidence>
<evidence type="ECO:0000256" key="1">
    <source>
        <dbReference type="ARBA" id="ARBA00007867"/>
    </source>
</evidence>
<dbReference type="GO" id="GO:0008295">
    <property type="term" value="P:spermidine biosynthetic process"/>
    <property type="evidence" value="ECO:0007669"/>
    <property type="project" value="UniProtKB-UniRule"/>
</dbReference>
<feature type="transmembrane region" description="Helical" evidence="4">
    <location>
        <begin position="43"/>
        <end position="62"/>
    </location>
</feature>
<comment type="similarity">
    <text evidence="1 4">Belongs to the spermidine/spermine synthase family.</text>
</comment>
<reference evidence="7 8" key="1">
    <citation type="submission" date="2014-06" db="EMBL/GenBank/DDBJ databases">
        <title>Draft genome sequence of Bacillus gaemokensis JCM 15801 (MCCC 1A00707).</title>
        <authorList>
            <person name="Lai Q."/>
            <person name="Liu Y."/>
            <person name="Shao Z."/>
        </authorList>
    </citation>
    <scope>NUCLEOTIDE SEQUENCE [LARGE SCALE GENOMIC DNA]</scope>
    <source>
        <strain evidence="7 8">JCM 15801</strain>
    </source>
</reference>
<comment type="caution">
    <text evidence="4">Lacks conserved residue(s) required for the propagation of feature annotation.</text>
</comment>
<dbReference type="OrthoDB" id="9793120at2"/>
<feature type="transmembrane region" description="Helical" evidence="4">
    <location>
        <begin position="174"/>
        <end position="192"/>
    </location>
</feature>
<feature type="transmembrane region" description="Helical" evidence="4">
    <location>
        <begin position="12"/>
        <end position="31"/>
    </location>
</feature>
<dbReference type="FunFam" id="3.40.50.150:FF:000088">
    <property type="entry name" value="Polyamine aminopropyltransferase"/>
    <property type="match status" value="1"/>
</dbReference>
<dbReference type="GO" id="GO:0010487">
    <property type="term" value="F:thermospermine synthase activity"/>
    <property type="evidence" value="ECO:0007669"/>
    <property type="project" value="UniProtKB-ARBA"/>
</dbReference>
<dbReference type="STRING" id="574375.AZF08_04700"/>
<proteinExistence type="inferred from homology"/>
<keyword evidence="3 4" id="KW-0620">Polyamine biosynthesis</keyword>
<comment type="caution">
    <text evidence="7">The sequence shown here is derived from an EMBL/GenBank/DDBJ whole genome shotgun (WGS) entry which is preliminary data.</text>
</comment>
<dbReference type="SUPFAM" id="SSF53335">
    <property type="entry name" value="S-adenosyl-L-methionine-dependent methyltransferases"/>
    <property type="match status" value="1"/>
</dbReference>
<dbReference type="RefSeq" id="WP_033678812.1">
    <property type="nucleotide sequence ID" value="NZ_JOTM01000053.1"/>
</dbReference>
<dbReference type="Pfam" id="PF01564">
    <property type="entry name" value="Spermine_synth"/>
    <property type="match status" value="1"/>
</dbReference>
<dbReference type="PANTHER" id="PTHR43317">
    <property type="entry name" value="THERMOSPERMINE SYNTHASE ACAULIS5"/>
    <property type="match status" value="1"/>
</dbReference>
<evidence type="ECO:0000313" key="8">
    <source>
        <dbReference type="Proteomes" id="UP000027778"/>
    </source>
</evidence>
<feature type="binding site" evidence="4">
    <location>
        <position position="298"/>
    </location>
    <ligand>
        <name>spermidine</name>
        <dbReference type="ChEBI" id="CHEBI:57834"/>
    </ligand>
</feature>
<dbReference type="InterPro" id="IPR001045">
    <property type="entry name" value="Spermi_synthase"/>
</dbReference>
<evidence type="ECO:0000259" key="6">
    <source>
        <dbReference type="PROSITE" id="PS51006"/>
    </source>
</evidence>
<feature type="binding site" evidence="4">
    <location>
        <position position="318"/>
    </location>
    <ligand>
        <name>S-methyl-5'-thioadenosine</name>
        <dbReference type="ChEBI" id="CHEBI:17509"/>
    </ligand>
</feature>
<dbReference type="GO" id="GO:0005886">
    <property type="term" value="C:plasma membrane"/>
    <property type="evidence" value="ECO:0007669"/>
    <property type="project" value="UniProtKB-SubCell"/>
</dbReference>
<dbReference type="NCBIfam" id="NF037959">
    <property type="entry name" value="MFS_SpdSyn"/>
    <property type="match status" value="1"/>
</dbReference>
<dbReference type="NCBIfam" id="NF002956">
    <property type="entry name" value="PRK03612.1"/>
    <property type="match status" value="1"/>
</dbReference>
<feature type="transmembrane region" description="Helical" evidence="4">
    <location>
        <begin position="147"/>
        <end position="168"/>
    </location>
</feature>
<keyword evidence="4" id="KW-0472">Membrane</keyword>
<dbReference type="AlphaFoldDB" id="A0A073K5L9"/>
<evidence type="ECO:0000256" key="5">
    <source>
        <dbReference type="PROSITE-ProRule" id="PRU00354"/>
    </source>
</evidence>
<dbReference type="InterPro" id="IPR030374">
    <property type="entry name" value="PABS"/>
</dbReference>
<dbReference type="InterPro" id="IPR029063">
    <property type="entry name" value="SAM-dependent_MTases_sf"/>
</dbReference>
<dbReference type="HAMAP" id="MF_00198">
    <property type="entry name" value="Spermidine_synth"/>
    <property type="match status" value="1"/>
</dbReference>
<keyword evidence="4" id="KW-1133">Transmembrane helix</keyword>
<name>A0A073K5L9_9BACI</name>
<dbReference type="eggNOG" id="COG4262">
    <property type="taxonomic scope" value="Bacteria"/>
</dbReference>
<comment type="subcellular location">
    <subcellularLocation>
        <location evidence="4">Cell membrane</location>
        <topology evidence="4">Multi-pass membrane protein</topology>
    </subcellularLocation>
</comment>
<evidence type="ECO:0000256" key="2">
    <source>
        <dbReference type="ARBA" id="ARBA00022679"/>
    </source>
</evidence>
<dbReference type="EC" id="2.5.1.16" evidence="4"/>
<keyword evidence="4" id="KW-0745">Spermidine biosynthesis</keyword>
<feature type="transmembrane region" description="Helical" evidence="4">
    <location>
        <begin position="199"/>
        <end position="219"/>
    </location>
</feature>
<evidence type="ECO:0000256" key="4">
    <source>
        <dbReference type="HAMAP-Rule" id="MF_00198"/>
    </source>
</evidence>
<comment type="pathway">
    <text evidence="4">Amine and polyamine biosynthesis; spermidine biosynthesis; spermidine from putrescine: step 1/1.</text>
</comment>